<proteinExistence type="predicted"/>
<evidence type="ECO:0000313" key="1">
    <source>
        <dbReference type="EMBL" id="KAG5544105.1"/>
    </source>
</evidence>
<dbReference type="Proteomes" id="UP000823749">
    <property type="component" value="Chromosome 6"/>
</dbReference>
<comment type="caution">
    <text evidence="1">The sequence shown here is derived from an EMBL/GenBank/DDBJ whole genome shotgun (WGS) entry which is preliminary data.</text>
</comment>
<accession>A0AAV6JVA9</accession>
<organism evidence="1 2">
    <name type="scientific">Rhododendron griersonianum</name>
    <dbReference type="NCBI Taxonomy" id="479676"/>
    <lineage>
        <taxon>Eukaryota</taxon>
        <taxon>Viridiplantae</taxon>
        <taxon>Streptophyta</taxon>
        <taxon>Embryophyta</taxon>
        <taxon>Tracheophyta</taxon>
        <taxon>Spermatophyta</taxon>
        <taxon>Magnoliopsida</taxon>
        <taxon>eudicotyledons</taxon>
        <taxon>Gunneridae</taxon>
        <taxon>Pentapetalae</taxon>
        <taxon>asterids</taxon>
        <taxon>Ericales</taxon>
        <taxon>Ericaceae</taxon>
        <taxon>Ericoideae</taxon>
        <taxon>Rhodoreae</taxon>
        <taxon>Rhododendron</taxon>
    </lineage>
</organism>
<keyword evidence="2" id="KW-1185">Reference proteome</keyword>
<dbReference type="EMBL" id="JACTNZ010000006">
    <property type="protein sequence ID" value="KAG5544105.1"/>
    <property type="molecule type" value="Genomic_DNA"/>
</dbReference>
<evidence type="ECO:0000313" key="2">
    <source>
        <dbReference type="Proteomes" id="UP000823749"/>
    </source>
</evidence>
<gene>
    <name evidence="1" type="ORF">RHGRI_016750</name>
</gene>
<dbReference type="AlphaFoldDB" id="A0AAV6JVA9"/>
<protein>
    <submittedName>
        <fullName evidence="1">Uncharacterized protein</fullName>
    </submittedName>
</protein>
<name>A0AAV6JVA9_9ERIC</name>
<reference evidence="1 2" key="1">
    <citation type="submission" date="2020-08" db="EMBL/GenBank/DDBJ databases">
        <title>Plant Genome Project.</title>
        <authorList>
            <person name="Zhang R.-G."/>
        </authorList>
    </citation>
    <scope>NUCLEOTIDE SEQUENCE [LARGE SCALE GENOMIC DNA]</scope>
    <source>
        <strain evidence="1">WSP0</strain>
        <tissue evidence="1">Leaf</tissue>
    </source>
</reference>
<sequence length="161" mass="18153">MELVDEGEGDRLRYGLVEHRSRVRREIWISEIELPWLCLILEDASSDYNKDFVRSYGSFARKIHASFSSGKGFCLEGGGERFREGVVCAVARVVWKWGVGGYVEKKLSVLCYRHSEGIVDGRSFLEAASIGGWPENTVAVEEKGEKRRGCDVDVRADSMLE</sequence>